<gene>
    <name evidence="2" type="ORF">VF724_13620</name>
</gene>
<feature type="coiled-coil region" evidence="1">
    <location>
        <begin position="60"/>
        <end position="87"/>
    </location>
</feature>
<dbReference type="InterPro" id="IPR010921">
    <property type="entry name" value="Trp_repressor/repl_initiator"/>
</dbReference>
<comment type="caution">
    <text evidence="2">The sequence shown here is derived from an EMBL/GenBank/DDBJ whole genome shotgun (WGS) entry which is preliminary data.</text>
</comment>
<sequence>MTTSRRKFTPEEKARIVLEILKEEKSVSQLASEHGIHTNVLNRWKTEAIQNLPQLFVDDRKGITRMKNDYEQQINELYAEIGKLTSQLSWLKKKIWPLTCLVRNVSTFWNGIAPSTRSAFKPIC</sequence>
<proteinExistence type="predicted"/>
<dbReference type="RefSeq" id="WP_371754826.1">
    <property type="nucleotide sequence ID" value="NZ_JAYJLD010000021.1"/>
</dbReference>
<dbReference type="InterPro" id="IPR036388">
    <property type="entry name" value="WH-like_DNA-bd_sf"/>
</dbReference>
<keyword evidence="3" id="KW-1185">Reference proteome</keyword>
<evidence type="ECO:0000313" key="3">
    <source>
        <dbReference type="Proteomes" id="UP001310386"/>
    </source>
</evidence>
<name>A0ABU5ZJQ5_9BACL</name>
<evidence type="ECO:0000313" key="2">
    <source>
        <dbReference type="EMBL" id="MEB3102704.1"/>
    </source>
</evidence>
<dbReference type="Gene3D" id="1.10.10.10">
    <property type="entry name" value="Winged helix-like DNA-binding domain superfamily/Winged helix DNA-binding domain"/>
    <property type="match status" value="1"/>
</dbReference>
<evidence type="ECO:0000256" key="1">
    <source>
        <dbReference type="SAM" id="Coils"/>
    </source>
</evidence>
<keyword evidence="1" id="KW-0175">Coiled coil</keyword>
<dbReference type="Pfam" id="PF01527">
    <property type="entry name" value="HTH_Tnp_1"/>
    <property type="match status" value="1"/>
</dbReference>
<dbReference type="SUPFAM" id="SSF48295">
    <property type="entry name" value="TrpR-like"/>
    <property type="match status" value="1"/>
</dbReference>
<protein>
    <submittedName>
        <fullName evidence="2">Transposase</fullName>
    </submittedName>
</protein>
<dbReference type="EMBL" id="JAYJLD010000021">
    <property type="protein sequence ID" value="MEB3102704.1"/>
    <property type="molecule type" value="Genomic_DNA"/>
</dbReference>
<dbReference type="InterPro" id="IPR002514">
    <property type="entry name" value="Transposase_8"/>
</dbReference>
<organism evidence="2 3">
    <name type="scientific">Ferviditalea candida</name>
    <dbReference type="NCBI Taxonomy" id="3108399"/>
    <lineage>
        <taxon>Bacteria</taxon>
        <taxon>Bacillati</taxon>
        <taxon>Bacillota</taxon>
        <taxon>Bacilli</taxon>
        <taxon>Bacillales</taxon>
        <taxon>Paenibacillaceae</taxon>
        <taxon>Ferviditalea</taxon>
    </lineage>
</organism>
<accession>A0ABU5ZJQ5</accession>
<reference evidence="2" key="1">
    <citation type="submission" date="2023-12" db="EMBL/GenBank/DDBJ databases">
        <title>Fervidustalea candida gen. nov., sp. nov., a novel member of the family Paenibacillaceae isolated from a geothermal area.</title>
        <authorList>
            <person name="Li W.-J."/>
            <person name="Jiao J.-Y."/>
            <person name="Chen Y."/>
        </authorList>
    </citation>
    <scope>NUCLEOTIDE SEQUENCE</scope>
    <source>
        <strain evidence="2">SYSU GA230002</strain>
    </source>
</reference>
<dbReference type="Proteomes" id="UP001310386">
    <property type="component" value="Unassembled WGS sequence"/>
</dbReference>